<evidence type="ECO:0000259" key="9">
    <source>
        <dbReference type="SMART" id="SM00977"/>
    </source>
</evidence>
<dbReference type="EC" id="6.3.4.19" evidence="8"/>
<organism evidence="10 11">
    <name type="scientific">Paenibacillus algicola</name>
    <dbReference type="NCBI Taxonomy" id="2565926"/>
    <lineage>
        <taxon>Bacteria</taxon>
        <taxon>Bacillati</taxon>
        <taxon>Bacillota</taxon>
        <taxon>Bacilli</taxon>
        <taxon>Bacillales</taxon>
        <taxon>Paenibacillaceae</taxon>
        <taxon>Paenibacillus</taxon>
    </lineage>
</organism>
<dbReference type="Pfam" id="PF11734">
    <property type="entry name" value="TilS_C"/>
    <property type="match status" value="1"/>
</dbReference>
<evidence type="ECO:0000313" key="11">
    <source>
        <dbReference type="Proteomes" id="UP000300879"/>
    </source>
</evidence>
<evidence type="ECO:0000256" key="6">
    <source>
        <dbReference type="ARBA" id="ARBA00022840"/>
    </source>
</evidence>
<dbReference type="InterPro" id="IPR011063">
    <property type="entry name" value="TilS/TtcA_N"/>
</dbReference>
<dbReference type="PANTHER" id="PTHR43033:SF1">
    <property type="entry name" value="TRNA(ILE)-LYSIDINE SYNTHASE-RELATED"/>
    <property type="match status" value="1"/>
</dbReference>
<evidence type="ECO:0000256" key="4">
    <source>
        <dbReference type="ARBA" id="ARBA00022694"/>
    </source>
</evidence>
<dbReference type="GO" id="GO:0006400">
    <property type="term" value="P:tRNA modification"/>
    <property type="evidence" value="ECO:0007669"/>
    <property type="project" value="UniProtKB-UniRule"/>
</dbReference>
<dbReference type="HAMAP" id="MF_01161">
    <property type="entry name" value="tRNA_Ile_lys_synt"/>
    <property type="match status" value="1"/>
</dbReference>
<dbReference type="EMBL" id="CP040396">
    <property type="protein sequence ID" value="QCT00785.1"/>
    <property type="molecule type" value="Genomic_DNA"/>
</dbReference>
<sequence>MVEDVTNLQQLSEEIEQLASENGLWSRGDTVVAAVSGGPDSMALLLTLHHISTVLTPLKLVCAHVHHGFRQESDQEAQLVEALCARLAIPFEMAVVDVPAYIRESGRNAQDAARSKRYEFLFEIAGKYRARSIALAHHGDDQAETVLMRLLRGSGPSGLSGMKLIRLQDGIQLIRPFLRRSKADLVAICRQSGVDYAVDDSNEQTKYRRNAVRLQVLPFLEEYNPRISSSLVQTAEIIGSEDDYMESAAQEAYTALVQKGAYGPAMSAPSFLALHVALQRRLIKLILNYLSPDREISDFTKIELIRRRIAQDISNSWSLDLGEGICCIREYDTVSFMNGPPVCLNYIYELHSPQELELLLPEIQRRLKLELWDEARLESHPRMLNAEAFFDADHLHFPLIVRSRQPGDKMKLMGLNGSKKVKDILINEKIPPSARQAIPIVCDGLGTLIWIPGVRRSVHAAVGQHTTRILRLTLSDAGEA</sequence>
<dbReference type="CDD" id="cd01992">
    <property type="entry name" value="TilS_N"/>
    <property type="match status" value="1"/>
</dbReference>
<protein>
    <recommendedName>
        <fullName evidence="8">tRNA(Ile)-lysidine synthase</fullName>
        <ecNumber evidence="8">6.3.4.19</ecNumber>
    </recommendedName>
    <alternativeName>
        <fullName evidence="8">tRNA(Ile)-2-lysyl-cytidine synthase</fullName>
    </alternativeName>
    <alternativeName>
        <fullName evidence="8">tRNA(Ile)-lysidine synthetase</fullName>
    </alternativeName>
</protein>
<dbReference type="NCBIfam" id="TIGR02433">
    <property type="entry name" value="lysidine_TilS_C"/>
    <property type="match status" value="1"/>
</dbReference>
<reference evidence="10 11" key="1">
    <citation type="submission" date="2019-05" db="EMBL/GenBank/DDBJ databases">
        <authorList>
            <person name="Chen C."/>
        </authorList>
    </citation>
    <scope>NUCLEOTIDE SEQUENCE [LARGE SCALE GENOMIC DNA]</scope>
    <source>
        <strain evidence="10 11">HB172198</strain>
    </source>
</reference>
<dbReference type="PANTHER" id="PTHR43033">
    <property type="entry name" value="TRNA(ILE)-LYSIDINE SYNTHASE-RELATED"/>
    <property type="match status" value="1"/>
</dbReference>
<keyword evidence="5 8" id="KW-0547">Nucleotide-binding</keyword>
<comment type="domain">
    <text evidence="8">The N-terminal region contains the highly conserved SGGXDS motif, predicted to be a P-loop motif involved in ATP binding.</text>
</comment>
<dbReference type="SUPFAM" id="SSF82829">
    <property type="entry name" value="MesJ substrate recognition domain-like"/>
    <property type="match status" value="1"/>
</dbReference>
<comment type="subcellular location">
    <subcellularLocation>
        <location evidence="1 8">Cytoplasm</location>
    </subcellularLocation>
</comment>
<dbReference type="GO" id="GO:0032267">
    <property type="term" value="F:tRNA(Ile)-lysidine synthase activity"/>
    <property type="evidence" value="ECO:0007669"/>
    <property type="project" value="UniProtKB-EC"/>
</dbReference>
<evidence type="ECO:0000256" key="2">
    <source>
        <dbReference type="ARBA" id="ARBA00022490"/>
    </source>
</evidence>
<dbReference type="Gene3D" id="3.30.465.60">
    <property type="match status" value="1"/>
</dbReference>
<dbReference type="InterPro" id="IPR012795">
    <property type="entry name" value="tRNA_Ile_lys_synt_N"/>
</dbReference>
<dbReference type="SUPFAM" id="SSF52402">
    <property type="entry name" value="Adenine nucleotide alpha hydrolases-like"/>
    <property type="match status" value="1"/>
</dbReference>
<name>A0A4P8XEP6_9BACL</name>
<dbReference type="RefSeq" id="WP_138223940.1">
    <property type="nucleotide sequence ID" value="NZ_CP040396.1"/>
</dbReference>
<keyword evidence="2 8" id="KW-0963">Cytoplasm</keyword>
<keyword evidence="11" id="KW-1185">Reference proteome</keyword>
<dbReference type="InterPro" id="IPR014729">
    <property type="entry name" value="Rossmann-like_a/b/a_fold"/>
</dbReference>
<dbReference type="SUPFAM" id="SSF56037">
    <property type="entry name" value="PheT/TilS domain"/>
    <property type="match status" value="1"/>
</dbReference>
<gene>
    <name evidence="8" type="primary">tilS</name>
    <name evidence="10" type="ORF">E6C60_0057</name>
</gene>
<keyword evidence="6 8" id="KW-0067">ATP-binding</keyword>
<dbReference type="InterPro" id="IPR012796">
    <property type="entry name" value="Lysidine-tRNA-synth_C"/>
</dbReference>
<evidence type="ECO:0000256" key="1">
    <source>
        <dbReference type="ARBA" id="ARBA00004496"/>
    </source>
</evidence>
<proteinExistence type="inferred from homology"/>
<dbReference type="OrthoDB" id="9807403at2"/>
<feature type="binding site" evidence="8">
    <location>
        <begin position="36"/>
        <end position="41"/>
    </location>
    <ligand>
        <name>ATP</name>
        <dbReference type="ChEBI" id="CHEBI:30616"/>
    </ligand>
</feature>
<dbReference type="Proteomes" id="UP000300879">
    <property type="component" value="Chromosome"/>
</dbReference>
<evidence type="ECO:0000256" key="5">
    <source>
        <dbReference type="ARBA" id="ARBA00022741"/>
    </source>
</evidence>
<keyword evidence="4 8" id="KW-0819">tRNA processing</keyword>
<dbReference type="InterPro" id="IPR012094">
    <property type="entry name" value="tRNA_Ile_lys_synt"/>
</dbReference>
<accession>A0A4P8XEP6</accession>
<evidence type="ECO:0000313" key="10">
    <source>
        <dbReference type="EMBL" id="QCT00785.1"/>
    </source>
</evidence>
<evidence type="ECO:0000256" key="3">
    <source>
        <dbReference type="ARBA" id="ARBA00022598"/>
    </source>
</evidence>
<dbReference type="GO" id="GO:0005737">
    <property type="term" value="C:cytoplasm"/>
    <property type="evidence" value="ECO:0007669"/>
    <property type="project" value="UniProtKB-SubCell"/>
</dbReference>
<comment type="catalytic activity">
    <reaction evidence="7 8">
        <text>cytidine(34) in tRNA(Ile2) + L-lysine + ATP = lysidine(34) in tRNA(Ile2) + AMP + diphosphate + H(+)</text>
        <dbReference type="Rhea" id="RHEA:43744"/>
        <dbReference type="Rhea" id="RHEA-COMP:10625"/>
        <dbReference type="Rhea" id="RHEA-COMP:10670"/>
        <dbReference type="ChEBI" id="CHEBI:15378"/>
        <dbReference type="ChEBI" id="CHEBI:30616"/>
        <dbReference type="ChEBI" id="CHEBI:32551"/>
        <dbReference type="ChEBI" id="CHEBI:33019"/>
        <dbReference type="ChEBI" id="CHEBI:82748"/>
        <dbReference type="ChEBI" id="CHEBI:83665"/>
        <dbReference type="ChEBI" id="CHEBI:456215"/>
        <dbReference type="EC" id="6.3.4.19"/>
    </reaction>
</comment>
<dbReference type="GO" id="GO:0005524">
    <property type="term" value="F:ATP binding"/>
    <property type="evidence" value="ECO:0007669"/>
    <property type="project" value="UniProtKB-UniRule"/>
</dbReference>
<dbReference type="SMART" id="SM00977">
    <property type="entry name" value="TilS_C"/>
    <property type="match status" value="1"/>
</dbReference>
<evidence type="ECO:0000256" key="8">
    <source>
        <dbReference type="HAMAP-Rule" id="MF_01161"/>
    </source>
</evidence>
<dbReference type="NCBIfam" id="TIGR02432">
    <property type="entry name" value="lysidine_TilS_N"/>
    <property type="match status" value="1"/>
</dbReference>
<comment type="similarity">
    <text evidence="8">Belongs to the tRNA(Ile)-lysidine synthase family.</text>
</comment>
<dbReference type="AlphaFoldDB" id="A0A4P8XEP6"/>
<dbReference type="Gene3D" id="3.40.50.620">
    <property type="entry name" value="HUPs"/>
    <property type="match status" value="1"/>
</dbReference>
<dbReference type="KEGG" id="palo:E6C60_0057"/>
<dbReference type="Pfam" id="PF01171">
    <property type="entry name" value="ATP_bind_3"/>
    <property type="match status" value="1"/>
</dbReference>
<feature type="domain" description="Lysidine-tRNA(Ile) synthetase C-terminal" evidence="9">
    <location>
        <begin position="399"/>
        <end position="472"/>
    </location>
</feature>
<comment type="function">
    <text evidence="8">Ligates lysine onto the cytidine present at position 34 of the AUA codon-specific tRNA(Ile) that contains the anticodon CAU, in an ATP-dependent manner. Cytidine is converted to lysidine, thus changing the amino acid specificity of the tRNA from methionine to isoleucine.</text>
</comment>
<evidence type="ECO:0000256" key="7">
    <source>
        <dbReference type="ARBA" id="ARBA00048539"/>
    </source>
</evidence>
<keyword evidence="3 8" id="KW-0436">Ligase</keyword>